<accession>A0AA40F832</accession>
<name>A0AA40F832_9PEZI</name>
<dbReference type="InterPro" id="IPR058526">
    <property type="entry name" value="DUF8213"/>
</dbReference>
<sequence>AGVTCTWTGVVGFNFGFNAIGSDLTQNSCSCNGRCGAGCSGAAVGKIYTQDCFNFTATPTAETRLMRPVDDTVLGAIRGCGQTNLHWLPRSLQPGRVVRNEDNLGVLKIPVLGWSKVRPGYR</sequence>
<feature type="domain" description="DUF8213" evidence="1">
    <location>
        <begin position="1"/>
        <end position="84"/>
    </location>
</feature>
<dbReference type="EMBL" id="JAUKUD010000001">
    <property type="protein sequence ID" value="KAK0752860.1"/>
    <property type="molecule type" value="Genomic_DNA"/>
</dbReference>
<comment type="caution">
    <text evidence="2">The sequence shown here is derived from an EMBL/GenBank/DDBJ whole genome shotgun (WGS) entry which is preliminary data.</text>
</comment>
<keyword evidence="3" id="KW-1185">Reference proteome</keyword>
<protein>
    <recommendedName>
        <fullName evidence="1">DUF8213 domain-containing protein</fullName>
    </recommendedName>
</protein>
<evidence type="ECO:0000313" key="2">
    <source>
        <dbReference type="EMBL" id="KAK0752860.1"/>
    </source>
</evidence>
<organism evidence="2 3">
    <name type="scientific">Schizothecium vesticola</name>
    <dbReference type="NCBI Taxonomy" id="314040"/>
    <lineage>
        <taxon>Eukaryota</taxon>
        <taxon>Fungi</taxon>
        <taxon>Dikarya</taxon>
        <taxon>Ascomycota</taxon>
        <taxon>Pezizomycotina</taxon>
        <taxon>Sordariomycetes</taxon>
        <taxon>Sordariomycetidae</taxon>
        <taxon>Sordariales</taxon>
        <taxon>Schizotheciaceae</taxon>
        <taxon>Schizothecium</taxon>
    </lineage>
</organism>
<dbReference type="Pfam" id="PF26641">
    <property type="entry name" value="DUF8213"/>
    <property type="match status" value="1"/>
</dbReference>
<gene>
    <name evidence="2" type="ORF">B0T18DRAFT_316138</name>
</gene>
<proteinExistence type="predicted"/>
<reference evidence="2" key="1">
    <citation type="submission" date="2023-06" db="EMBL/GenBank/DDBJ databases">
        <title>Genome-scale phylogeny and comparative genomics of the fungal order Sordariales.</title>
        <authorList>
            <consortium name="Lawrence Berkeley National Laboratory"/>
            <person name="Hensen N."/>
            <person name="Bonometti L."/>
            <person name="Westerberg I."/>
            <person name="Brannstrom I.O."/>
            <person name="Guillou S."/>
            <person name="Cros-Aarteil S."/>
            <person name="Calhoun S."/>
            <person name="Haridas S."/>
            <person name="Kuo A."/>
            <person name="Mondo S."/>
            <person name="Pangilinan J."/>
            <person name="Riley R."/>
            <person name="LaButti K."/>
            <person name="Andreopoulos B."/>
            <person name="Lipzen A."/>
            <person name="Chen C."/>
            <person name="Yanf M."/>
            <person name="Daum C."/>
            <person name="Ng V."/>
            <person name="Clum A."/>
            <person name="Steindorff A."/>
            <person name="Ohm R."/>
            <person name="Martin F."/>
            <person name="Silar P."/>
            <person name="Natvig D."/>
            <person name="Lalanne C."/>
            <person name="Gautier V."/>
            <person name="Ament-velasquez S.L."/>
            <person name="Kruys A."/>
            <person name="Hutchinson M.I."/>
            <person name="Powell A.J."/>
            <person name="Barry K."/>
            <person name="Miller A.N."/>
            <person name="Grigoriev I.V."/>
            <person name="Debuchy R."/>
            <person name="Gladieux P."/>
            <person name="Thoren M.H."/>
            <person name="Johannesson H."/>
        </authorList>
    </citation>
    <scope>NUCLEOTIDE SEQUENCE</scope>
    <source>
        <strain evidence="2">SMH3187-1</strain>
    </source>
</reference>
<evidence type="ECO:0000313" key="3">
    <source>
        <dbReference type="Proteomes" id="UP001172155"/>
    </source>
</evidence>
<evidence type="ECO:0000259" key="1">
    <source>
        <dbReference type="Pfam" id="PF26641"/>
    </source>
</evidence>
<dbReference type="Proteomes" id="UP001172155">
    <property type="component" value="Unassembled WGS sequence"/>
</dbReference>
<dbReference type="AlphaFoldDB" id="A0AA40F832"/>
<feature type="non-terminal residue" evidence="2">
    <location>
        <position position="1"/>
    </location>
</feature>